<dbReference type="AlphaFoldDB" id="D8SH80"/>
<dbReference type="EMBL" id="GL377619">
    <property type="protein sequence ID" value="EFJ16476.1"/>
    <property type="molecule type" value="Genomic_DNA"/>
</dbReference>
<organism evidence="2">
    <name type="scientific">Selaginella moellendorffii</name>
    <name type="common">Spikemoss</name>
    <dbReference type="NCBI Taxonomy" id="88036"/>
    <lineage>
        <taxon>Eukaryota</taxon>
        <taxon>Viridiplantae</taxon>
        <taxon>Streptophyta</taxon>
        <taxon>Embryophyta</taxon>
        <taxon>Tracheophyta</taxon>
        <taxon>Lycopodiopsida</taxon>
        <taxon>Selaginellales</taxon>
        <taxon>Selaginellaceae</taxon>
        <taxon>Selaginella</taxon>
    </lineage>
</organism>
<evidence type="ECO:0000313" key="1">
    <source>
        <dbReference type="EMBL" id="EFJ16476.1"/>
    </source>
</evidence>
<dbReference type="InParanoid" id="D8SH80"/>
<dbReference type="InterPro" id="IPR027417">
    <property type="entry name" value="P-loop_NTPase"/>
</dbReference>
<dbReference type="Proteomes" id="UP000001514">
    <property type="component" value="Unassembled WGS sequence"/>
</dbReference>
<evidence type="ECO:0000313" key="2">
    <source>
        <dbReference type="Proteomes" id="UP000001514"/>
    </source>
</evidence>
<dbReference type="Gramene" id="EFJ16476">
    <property type="protein sequence ID" value="EFJ16476"/>
    <property type="gene ID" value="SELMODRAFT_445259"/>
</dbReference>
<sequence>MAAEGVVRSLVSGVDFELFTADDFQNLSAAGFVDANAYRRAQGAGQLEKSLESALPTRIQQVNALLLAFAPAGRMKRKRQGRGVIIEQRYKALQELYAGKDCSFLWDGGAVYLGLLLPTLNPHGNMDDKYNYIGRAGAEKLHSRILKLHNANRLQVIGAKGSGKSTVMSTEAGFLLANGKKVVYISASRYISEPDKVLLEALLLAFGQCKTVWEELQRLPSVEDLVMWCEGRTGLLFIIDDWEQLDPRRNDKVDPQLLRRLKADLVRASGVSVRITVLSIDSPEPYESAKLDKAEDYMLTEEFDGPYTEEELNTWIAQANLPASALLDLDNLTGGIPRLLRFYRECGGDRQQWLKRIKAKYEDKLWTEFVGKLDSKEDLVAAINMVMGDGKLPSRLAPKIKLTCFCKDLKGRFRLLSPYFRTQAEALLTGKGKELDQKLLLSDIQLWTDAVELDCRSELAERNPSRISWHIEGLVISVIRIQGRLFDDAYSFKRYRTYAHGHEVAALRNVGFQDLRGGVLMGPQAFNEKAVDLVYIKLFANGNYLVVALQITVAQWKAKEKKRSHTVWKDEVLPEWKKGLGAATVESLYYYAMPDTVKLEGLQVTDVAGFKSLSDIDESLKWFDQIKLTEPKIPSKKQATRFCWGKNRTCRNPANCRLHFEGEACACEYRCRWHPA</sequence>
<name>D8SH80_SELML</name>
<reference evidence="1 2" key="1">
    <citation type="journal article" date="2011" name="Science">
        <title>The Selaginella genome identifies genetic changes associated with the evolution of vascular plants.</title>
        <authorList>
            <person name="Banks J.A."/>
            <person name="Nishiyama T."/>
            <person name="Hasebe M."/>
            <person name="Bowman J.L."/>
            <person name="Gribskov M."/>
            <person name="dePamphilis C."/>
            <person name="Albert V.A."/>
            <person name="Aono N."/>
            <person name="Aoyama T."/>
            <person name="Ambrose B.A."/>
            <person name="Ashton N.W."/>
            <person name="Axtell M.J."/>
            <person name="Barker E."/>
            <person name="Barker M.S."/>
            <person name="Bennetzen J.L."/>
            <person name="Bonawitz N.D."/>
            <person name="Chapple C."/>
            <person name="Cheng C."/>
            <person name="Correa L.G."/>
            <person name="Dacre M."/>
            <person name="DeBarry J."/>
            <person name="Dreyer I."/>
            <person name="Elias M."/>
            <person name="Engstrom E.M."/>
            <person name="Estelle M."/>
            <person name="Feng L."/>
            <person name="Finet C."/>
            <person name="Floyd S.K."/>
            <person name="Frommer W.B."/>
            <person name="Fujita T."/>
            <person name="Gramzow L."/>
            <person name="Gutensohn M."/>
            <person name="Harholt J."/>
            <person name="Hattori M."/>
            <person name="Heyl A."/>
            <person name="Hirai T."/>
            <person name="Hiwatashi Y."/>
            <person name="Ishikawa M."/>
            <person name="Iwata M."/>
            <person name="Karol K.G."/>
            <person name="Koehler B."/>
            <person name="Kolukisaoglu U."/>
            <person name="Kubo M."/>
            <person name="Kurata T."/>
            <person name="Lalonde S."/>
            <person name="Li K."/>
            <person name="Li Y."/>
            <person name="Litt A."/>
            <person name="Lyons E."/>
            <person name="Manning G."/>
            <person name="Maruyama T."/>
            <person name="Michael T.P."/>
            <person name="Mikami K."/>
            <person name="Miyazaki S."/>
            <person name="Morinaga S."/>
            <person name="Murata T."/>
            <person name="Mueller-Roeber B."/>
            <person name="Nelson D.R."/>
            <person name="Obara M."/>
            <person name="Oguri Y."/>
            <person name="Olmstead R.G."/>
            <person name="Onodera N."/>
            <person name="Petersen B.L."/>
            <person name="Pils B."/>
            <person name="Prigge M."/>
            <person name="Rensing S.A."/>
            <person name="Riano-Pachon D.M."/>
            <person name="Roberts A.W."/>
            <person name="Sato Y."/>
            <person name="Scheller H.V."/>
            <person name="Schulz B."/>
            <person name="Schulz C."/>
            <person name="Shakirov E.V."/>
            <person name="Shibagaki N."/>
            <person name="Shinohara N."/>
            <person name="Shippen D.E."/>
            <person name="Soerensen I."/>
            <person name="Sotooka R."/>
            <person name="Sugimoto N."/>
            <person name="Sugita M."/>
            <person name="Sumikawa N."/>
            <person name="Tanurdzic M."/>
            <person name="Theissen G."/>
            <person name="Ulvskov P."/>
            <person name="Wakazuki S."/>
            <person name="Weng J.K."/>
            <person name="Willats W.W."/>
            <person name="Wipf D."/>
            <person name="Wolf P.G."/>
            <person name="Yang L."/>
            <person name="Zimmer A.D."/>
            <person name="Zhu Q."/>
            <person name="Mitros T."/>
            <person name="Hellsten U."/>
            <person name="Loque D."/>
            <person name="Otillar R."/>
            <person name="Salamov A."/>
            <person name="Schmutz J."/>
            <person name="Shapiro H."/>
            <person name="Lindquist E."/>
            <person name="Lucas S."/>
            <person name="Rokhsar D."/>
            <person name="Grigoriev I.V."/>
        </authorList>
    </citation>
    <scope>NUCLEOTIDE SEQUENCE [LARGE SCALE GENOMIC DNA]</scope>
</reference>
<keyword evidence="2" id="KW-1185">Reference proteome</keyword>
<dbReference type="SUPFAM" id="SSF52540">
    <property type="entry name" value="P-loop containing nucleoside triphosphate hydrolases"/>
    <property type="match status" value="1"/>
</dbReference>
<dbReference type="HOGENOM" id="CLU_031924_0_0_1"/>
<dbReference type="KEGG" id="smo:SELMODRAFT_445259"/>
<accession>D8SH80</accession>
<proteinExistence type="predicted"/>
<protein>
    <submittedName>
        <fullName evidence="1">Uncharacterized protein</fullName>
    </submittedName>
</protein>
<gene>
    <name evidence="1" type="ORF">SELMODRAFT_445259</name>
</gene>